<organism evidence="4 5">
    <name type="scientific">Chitinivibrio alkaliphilus ACht1</name>
    <dbReference type="NCBI Taxonomy" id="1313304"/>
    <lineage>
        <taxon>Bacteria</taxon>
        <taxon>Pseudomonadati</taxon>
        <taxon>Fibrobacterota</taxon>
        <taxon>Chitinivibrionia</taxon>
        <taxon>Chitinivibrionales</taxon>
        <taxon>Chitinivibrionaceae</taxon>
        <taxon>Chitinivibrio</taxon>
    </lineage>
</organism>
<dbReference type="Gene3D" id="3.50.50.60">
    <property type="entry name" value="FAD/NAD(P)-binding domain"/>
    <property type="match status" value="2"/>
</dbReference>
<dbReference type="RefSeq" id="WP_022636609.1">
    <property type="nucleotide sequence ID" value="NZ_ASJR01000008.1"/>
</dbReference>
<name>U7D7K2_9BACT</name>
<dbReference type="OrthoDB" id="9814556at2"/>
<dbReference type="InterPro" id="IPR036188">
    <property type="entry name" value="FAD/NAD-bd_sf"/>
</dbReference>
<dbReference type="EMBL" id="ASJR01000008">
    <property type="protein sequence ID" value="ERP31908.1"/>
    <property type="molecule type" value="Genomic_DNA"/>
</dbReference>
<dbReference type="GO" id="GO:0016491">
    <property type="term" value="F:oxidoreductase activity"/>
    <property type="evidence" value="ECO:0007669"/>
    <property type="project" value="InterPro"/>
</dbReference>
<gene>
    <name evidence="4" type="ORF">CALK_1124</name>
</gene>
<protein>
    <submittedName>
        <fullName evidence="4">FAD dependent oxidoreductase</fullName>
    </submittedName>
</protein>
<evidence type="ECO:0000313" key="4">
    <source>
        <dbReference type="EMBL" id="ERP31908.1"/>
    </source>
</evidence>
<keyword evidence="5" id="KW-1185">Reference proteome</keyword>
<reference evidence="4 5" key="1">
    <citation type="journal article" date="2013" name="Environ. Microbiol.">
        <title>Genome analysis of Chitinivibrio alkaliphilus gen. nov., sp. nov., a novel extremely haloalkaliphilic anaerobic chitinolytic bacterium from the candidate phylum Termite Group 3.</title>
        <authorList>
            <person name="Sorokin D.Y."/>
            <person name="Gumerov V.M."/>
            <person name="Rakitin A.L."/>
            <person name="Beletsky A.V."/>
            <person name="Damste J.S."/>
            <person name="Muyzer G."/>
            <person name="Mardanov A.V."/>
            <person name="Ravin N.V."/>
        </authorList>
    </citation>
    <scope>NUCLEOTIDE SEQUENCE [LARGE SCALE GENOMIC DNA]</scope>
    <source>
        <strain evidence="4 5">ACht1</strain>
    </source>
</reference>
<feature type="domain" description="Amine oxidase" evidence="3">
    <location>
        <begin position="22"/>
        <end position="493"/>
    </location>
</feature>
<feature type="coiled-coil region" evidence="2">
    <location>
        <begin position="388"/>
        <end position="415"/>
    </location>
</feature>
<accession>U7D7K2</accession>
<sequence>MLDNKKTNNSTCDVIIIGGGYGGIATGIYLQQCGYSTRILESSALPGGVSTVWRRGDYIFDGATNWVAGSSLSSYLHNMMSEVIDFEKLTFLYPEEFMRIYDGDTHFTVYTDTEKLREEMLRIAPEDRTVIDLFIKGIEDRKKVSIPFAKPMQLASPLEKIKILAEYAPFFFNFLKWKGTSIEAFVKQFKSKKMQRLFLRMYPHHDFFSMFAVISTLAWHSLSAAGYPYGGSEKLLAVMLEKYESLGGEISYKTPVAEVLIEKNRARGVKTAAGTEYQANTVIAACDGKHTLEDLLQGKYRNPFLEKKINRGVQKYPGLFQLSLGLKNKLDVPFHKYNVELTSPIAVTDKEECRDMMIRVCQEESGLSPAGTTTLIIHQRISDVNYWIQLRKENREKYRAEKQRVARELKREVEHFFGELSIACEDTASPATYKRYTNAYNASYQGWAPTPKQIGKEVPMTFRGLKNFYLAGQWVFPAGGITGVIRVARHVTQIICHRDRKNFPHS</sequence>
<dbReference type="PANTHER" id="PTHR43734:SF1">
    <property type="entry name" value="PHYTOENE DESATURASE"/>
    <property type="match status" value="1"/>
</dbReference>
<dbReference type="STRING" id="1313304.CALK_1124"/>
<dbReference type="PATRIC" id="fig|1313304.3.peg.1078"/>
<comment type="similarity">
    <text evidence="1">Belongs to the carotenoid/retinoid oxidoreductase family.</text>
</comment>
<evidence type="ECO:0000256" key="2">
    <source>
        <dbReference type="SAM" id="Coils"/>
    </source>
</evidence>
<dbReference type="eggNOG" id="COG1233">
    <property type="taxonomic scope" value="Bacteria"/>
</dbReference>
<dbReference type="AlphaFoldDB" id="U7D7K2"/>
<dbReference type="Pfam" id="PF01593">
    <property type="entry name" value="Amino_oxidase"/>
    <property type="match status" value="1"/>
</dbReference>
<dbReference type="SUPFAM" id="SSF51905">
    <property type="entry name" value="FAD/NAD(P)-binding domain"/>
    <property type="match status" value="1"/>
</dbReference>
<dbReference type="PANTHER" id="PTHR43734">
    <property type="entry name" value="PHYTOENE DESATURASE"/>
    <property type="match status" value="1"/>
</dbReference>
<dbReference type="Proteomes" id="UP000017148">
    <property type="component" value="Unassembled WGS sequence"/>
</dbReference>
<evidence type="ECO:0000313" key="5">
    <source>
        <dbReference type="Proteomes" id="UP000017148"/>
    </source>
</evidence>
<evidence type="ECO:0000259" key="3">
    <source>
        <dbReference type="Pfam" id="PF01593"/>
    </source>
</evidence>
<keyword evidence="2" id="KW-0175">Coiled coil</keyword>
<evidence type="ECO:0000256" key="1">
    <source>
        <dbReference type="ARBA" id="ARBA00006046"/>
    </source>
</evidence>
<dbReference type="InterPro" id="IPR002937">
    <property type="entry name" value="Amino_oxidase"/>
</dbReference>
<proteinExistence type="inferred from homology"/>
<comment type="caution">
    <text evidence="4">The sequence shown here is derived from an EMBL/GenBank/DDBJ whole genome shotgun (WGS) entry which is preliminary data.</text>
</comment>